<keyword evidence="2 13" id="KW-0723">Serine/threonine-protein kinase</keyword>
<dbReference type="PROSITE" id="PS50011">
    <property type="entry name" value="PROTEIN_KINASE_DOM"/>
    <property type="match status" value="1"/>
</dbReference>
<evidence type="ECO:0000256" key="13">
    <source>
        <dbReference type="RuleBase" id="RU000304"/>
    </source>
</evidence>
<evidence type="ECO:0000313" key="14">
    <source>
        <dbReference type="EMBL" id="AQK89964.1"/>
    </source>
</evidence>
<evidence type="ECO:0000256" key="10">
    <source>
        <dbReference type="ARBA" id="ARBA00023136"/>
    </source>
</evidence>
<dbReference type="InterPro" id="IPR008271">
    <property type="entry name" value="Ser/Thr_kinase_AS"/>
</dbReference>
<comment type="similarity">
    <text evidence="13">Belongs to the protein kinase superfamily.</text>
</comment>
<evidence type="ECO:0000256" key="4">
    <source>
        <dbReference type="ARBA" id="ARBA00022692"/>
    </source>
</evidence>
<dbReference type="SUPFAM" id="SSF56112">
    <property type="entry name" value="Protein kinase-like (PK-like)"/>
    <property type="match status" value="1"/>
</dbReference>
<evidence type="ECO:0000256" key="11">
    <source>
        <dbReference type="ARBA" id="ARBA00023180"/>
    </source>
</evidence>
<dbReference type="InterPro" id="IPR000719">
    <property type="entry name" value="Prot_kinase_dom"/>
</dbReference>
<dbReference type="Gene3D" id="3.30.200.20">
    <property type="entry name" value="Phosphorylase Kinase, domain 1"/>
    <property type="match status" value="1"/>
</dbReference>
<dbReference type="InParanoid" id="A0A1D6FD64"/>
<accession>A0A1D6FD64</accession>
<keyword evidence="8 12" id="KW-0067">ATP-binding</keyword>
<evidence type="ECO:0000256" key="6">
    <source>
        <dbReference type="ARBA" id="ARBA00022741"/>
    </source>
</evidence>
<evidence type="ECO:0000256" key="1">
    <source>
        <dbReference type="ARBA" id="ARBA00004479"/>
    </source>
</evidence>
<keyword evidence="10" id="KW-0472">Membrane</keyword>
<keyword evidence="5" id="KW-0732">Signal</keyword>
<gene>
    <name evidence="14" type="ORF">ZEAMMB73_Zm00001d008487</name>
</gene>
<dbReference type="InterPro" id="IPR017441">
    <property type="entry name" value="Protein_kinase_ATP_BS"/>
</dbReference>
<comment type="subcellular location">
    <subcellularLocation>
        <location evidence="1">Membrane</location>
        <topology evidence="1">Single-pass type I membrane protein</topology>
    </subcellularLocation>
</comment>
<evidence type="ECO:0000256" key="12">
    <source>
        <dbReference type="PROSITE-ProRule" id="PRU10141"/>
    </source>
</evidence>
<dbReference type="EMBL" id="CM000784">
    <property type="protein sequence ID" value="AQK89964.1"/>
    <property type="molecule type" value="Genomic_DNA"/>
</dbReference>
<reference evidence="14" key="1">
    <citation type="submission" date="2015-12" db="EMBL/GenBank/DDBJ databases">
        <title>Update maize B73 reference genome by single molecule sequencing technologies.</title>
        <authorList>
            <consortium name="Maize Genome Sequencing Project"/>
            <person name="Ware D."/>
        </authorList>
    </citation>
    <scope>NUCLEOTIDE SEQUENCE</scope>
    <source>
        <tissue evidence="14">Seedling</tissue>
    </source>
</reference>
<dbReference type="AlphaFoldDB" id="A0A1D6FD64"/>
<keyword evidence="14" id="KW-0675">Receptor</keyword>
<dbReference type="GO" id="GO:0004674">
    <property type="term" value="F:protein serine/threonine kinase activity"/>
    <property type="evidence" value="ECO:0007669"/>
    <property type="project" value="UniProtKB-KW"/>
</dbReference>
<keyword evidence="7 14" id="KW-0418">Kinase</keyword>
<keyword evidence="9" id="KW-1133">Transmembrane helix</keyword>
<feature type="binding site" evidence="12">
    <location>
        <position position="49"/>
    </location>
    <ligand>
        <name>ATP</name>
        <dbReference type="ChEBI" id="CHEBI:30616"/>
    </ligand>
</feature>
<dbReference type="Gene3D" id="1.10.510.10">
    <property type="entry name" value="Transferase(Phosphotransferase) domain 1"/>
    <property type="match status" value="1"/>
</dbReference>
<dbReference type="GO" id="GO:0016020">
    <property type="term" value="C:membrane"/>
    <property type="evidence" value="ECO:0007669"/>
    <property type="project" value="UniProtKB-SubCell"/>
</dbReference>
<evidence type="ECO:0000256" key="3">
    <source>
        <dbReference type="ARBA" id="ARBA00022679"/>
    </source>
</evidence>
<keyword evidence="11" id="KW-0325">Glycoprotein</keyword>
<evidence type="ECO:0000256" key="9">
    <source>
        <dbReference type="ARBA" id="ARBA00022989"/>
    </source>
</evidence>
<dbReference type="PROSITE" id="PS00107">
    <property type="entry name" value="PROTEIN_KINASE_ATP"/>
    <property type="match status" value="1"/>
</dbReference>
<dbReference type="PANTHER" id="PTHR27009">
    <property type="entry name" value="RUST RESISTANCE KINASE LR10-RELATED"/>
    <property type="match status" value="1"/>
</dbReference>
<dbReference type="eggNOG" id="KOG1187">
    <property type="taxonomic scope" value="Eukaryota"/>
</dbReference>
<protein>
    <submittedName>
        <fullName evidence="14">Cysteine-rich receptor-like protein kinase 37</fullName>
    </submittedName>
</protein>
<organism evidence="14">
    <name type="scientific">Zea mays</name>
    <name type="common">Maize</name>
    <dbReference type="NCBI Taxonomy" id="4577"/>
    <lineage>
        <taxon>Eukaryota</taxon>
        <taxon>Viridiplantae</taxon>
        <taxon>Streptophyta</taxon>
        <taxon>Embryophyta</taxon>
        <taxon>Tracheophyta</taxon>
        <taxon>Spermatophyta</taxon>
        <taxon>Magnoliopsida</taxon>
        <taxon>Liliopsida</taxon>
        <taxon>Poales</taxon>
        <taxon>Poaceae</taxon>
        <taxon>PACMAD clade</taxon>
        <taxon>Panicoideae</taxon>
        <taxon>Andropogonodae</taxon>
        <taxon>Andropogoneae</taxon>
        <taxon>Tripsacinae</taxon>
        <taxon>Zea</taxon>
    </lineage>
</organism>
<evidence type="ECO:0000256" key="5">
    <source>
        <dbReference type="ARBA" id="ARBA00022729"/>
    </source>
</evidence>
<dbReference type="PROSITE" id="PS00108">
    <property type="entry name" value="PROTEIN_KINASE_ST"/>
    <property type="match status" value="1"/>
</dbReference>
<dbReference type="Pfam" id="PF07714">
    <property type="entry name" value="PK_Tyr_Ser-Thr"/>
    <property type="match status" value="1"/>
</dbReference>
<sequence length="246" mass="27697">MQQVLVLMRYAYTNIIAITDHFRDKLGQGGYGSIYKGVLQRGEVHVAVKMLGYSNCNGETFISEVATICKIHHVNVVRLIGFCSENNIRALIYEFMPRGSLDKYIFSSEKSFSWDKLNEIALGIARGLNCLHQGCDMQIVHFDIKPHNILLNSNFVPKVADFGQLSQGDANGISEGVDMHKLENKLCIIGLWCIQMKPQDRPTMREVIEMLEASVDGIQMPPRPFFCDDEGDSSYSAISKLDIIEE</sequence>
<proteinExistence type="inferred from homology"/>
<evidence type="ECO:0000256" key="2">
    <source>
        <dbReference type="ARBA" id="ARBA00022527"/>
    </source>
</evidence>
<dbReference type="OMA" id="DDESIWW"/>
<keyword evidence="4" id="KW-0812">Transmembrane</keyword>
<dbReference type="InterPro" id="IPR001245">
    <property type="entry name" value="Ser-Thr/Tyr_kinase_cat_dom"/>
</dbReference>
<evidence type="ECO:0000256" key="7">
    <source>
        <dbReference type="ARBA" id="ARBA00022777"/>
    </source>
</evidence>
<keyword evidence="6 12" id="KW-0547">Nucleotide-binding</keyword>
<dbReference type="InterPro" id="IPR045874">
    <property type="entry name" value="LRK10/LRL21-25-like"/>
</dbReference>
<dbReference type="SMR" id="A0A1D6FD64"/>
<dbReference type="GO" id="GO:0005524">
    <property type="term" value="F:ATP binding"/>
    <property type="evidence" value="ECO:0007669"/>
    <property type="project" value="UniProtKB-UniRule"/>
</dbReference>
<dbReference type="InterPro" id="IPR011009">
    <property type="entry name" value="Kinase-like_dom_sf"/>
</dbReference>
<evidence type="ECO:0000256" key="8">
    <source>
        <dbReference type="ARBA" id="ARBA00022840"/>
    </source>
</evidence>
<dbReference type="SMART" id="SM00220">
    <property type="entry name" value="S_TKc"/>
    <property type="match status" value="1"/>
</dbReference>
<keyword evidence="3" id="KW-0808">Transferase</keyword>
<dbReference type="PaxDb" id="4577-GRMZM2G077900_P01"/>
<name>A0A1D6FD64_MAIZE</name>